<reference evidence="2 3" key="1">
    <citation type="journal article" date="2015" name="Proc. Natl. Acad. Sci. U.S.A.">
        <title>Expanded metabolic versatility of ubiquitous nitrite-oxidizing bacteria from the genus Nitrospira.</title>
        <authorList>
            <person name="Koch H."/>
            <person name="Lucker S."/>
            <person name="Albertsen M."/>
            <person name="Kitzinger K."/>
            <person name="Herbold C."/>
            <person name="Spieck E."/>
            <person name="Nielsen P.H."/>
            <person name="Wagner M."/>
            <person name="Daims H."/>
        </authorList>
    </citation>
    <scope>NUCLEOTIDE SEQUENCE [LARGE SCALE GENOMIC DNA]</scope>
    <source>
        <strain evidence="2 3">NSP M-1</strain>
    </source>
</reference>
<evidence type="ECO:0000313" key="2">
    <source>
        <dbReference type="EMBL" id="ALA59691.1"/>
    </source>
</evidence>
<protein>
    <submittedName>
        <fullName evidence="2">Uncharacterized protein</fullName>
    </submittedName>
</protein>
<dbReference type="RefSeq" id="WP_053380662.1">
    <property type="nucleotide sequence ID" value="NZ_CP011801.1"/>
</dbReference>
<dbReference type="STRING" id="42253.NITMOv2_3298"/>
<keyword evidence="3" id="KW-1185">Reference proteome</keyword>
<evidence type="ECO:0000313" key="3">
    <source>
        <dbReference type="Proteomes" id="UP000069205"/>
    </source>
</evidence>
<gene>
    <name evidence="2" type="ORF">NITMOv2_3298</name>
</gene>
<dbReference type="Proteomes" id="UP000069205">
    <property type="component" value="Chromosome"/>
</dbReference>
<accession>A0A0K2GFG2</accession>
<dbReference type="OrthoDB" id="248855at2"/>
<evidence type="ECO:0000256" key="1">
    <source>
        <dbReference type="SAM" id="Phobius"/>
    </source>
</evidence>
<dbReference type="EMBL" id="CP011801">
    <property type="protein sequence ID" value="ALA59691.1"/>
    <property type="molecule type" value="Genomic_DNA"/>
</dbReference>
<dbReference type="KEGG" id="nmv:NITMOv2_3298"/>
<proteinExistence type="predicted"/>
<keyword evidence="1" id="KW-0472">Membrane</keyword>
<keyword evidence="1" id="KW-1133">Transmembrane helix</keyword>
<dbReference type="AlphaFoldDB" id="A0A0K2GFG2"/>
<feature type="transmembrane region" description="Helical" evidence="1">
    <location>
        <begin position="250"/>
        <end position="269"/>
    </location>
</feature>
<sequence length="279" mass="30189">MTFAERMLKIDRRIIFLVIGLCTLLPLLYPVGLPIRISPEVHGVYDYIESLPERSVFLLSIDFDPASKPELHPQAVAILRHAFRKNLRVIGMTLWVSGTGMADELISTIAKEAGKERGVDYIFLGWSPGGTAVIINMGQDLYTTFPSDYGGHPTKGQPVLDGVNSLRDVAYAVSLGAGNPGVEAWYVFGKDKYKFELGGGCTGVIAPGLYPLLRSGQINGLIGGLRGAAEYESLVGKKGRAVAGMDAQSATHLAIIVLVMLCNVFYFTTRRAGRLGQGR</sequence>
<keyword evidence="1" id="KW-0812">Transmembrane</keyword>
<organism evidence="2 3">
    <name type="scientific">Nitrospira moscoviensis</name>
    <dbReference type="NCBI Taxonomy" id="42253"/>
    <lineage>
        <taxon>Bacteria</taxon>
        <taxon>Pseudomonadati</taxon>
        <taxon>Nitrospirota</taxon>
        <taxon>Nitrospiria</taxon>
        <taxon>Nitrospirales</taxon>
        <taxon>Nitrospiraceae</taxon>
        <taxon>Nitrospira</taxon>
    </lineage>
</organism>
<dbReference type="PATRIC" id="fig|42253.5.peg.3253"/>
<name>A0A0K2GFG2_NITMO</name>